<evidence type="ECO:0000313" key="3">
    <source>
        <dbReference type="Proteomes" id="UP000198228"/>
    </source>
</evidence>
<sequence length="323" mass="35721">MLPPDGEDAEVLNREHVTTRKDPMTDLVIRPITAGEEKFFDSLPDPALVGRAAFGERYLDMAAAGQYRPEWTWVALRDDVVVARAAWWGGPDDDQPLALDWLDFTDPDAAVELLRTAPLRAEYSLSLPPGWRDDPAVRAQAQARIDAATAAGMSVLVERYRYRWTTGCALPDRPGRLTFRPEPDDAVILDVLRRVGEGSLDAHNRHTTATSGPDAAAREELDLLRWLPSPRDWWRLAWTASGELVGIIVPARNHTDPIIGFVGVVPEQRGHGYAYDLLVEGTHLLVEGGAAEIVAATDQTNHPMAAIFARAGYPIERERIDLV</sequence>
<accession>A0A1C4VG64</accession>
<dbReference type="Gene3D" id="3.40.630.30">
    <property type="match status" value="1"/>
</dbReference>
<gene>
    <name evidence="2" type="ORF">GA0074696_1106</name>
</gene>
<keyword evidence="2" id="KW-0808">Transferase</keyword>
<dbReference type="Proteomes" id="UP000198228">
    <property type="component" value="Chromosome I"/>
</dbReference>
<dbReference type="Pfam" id="PF00583">
    <property type="entry name" value="Acetyltransf_1"/>
    <property type="match status" value="1"/>
</dbReference>
<dbReference type="InterPro" id="IPR000182">
    <property type="entry name" value="GNAT_dom"/>
</dbReference>
<dbReference type="PROSITE" id="PS51186">
    <property type="entry name" value="GNAT"/>
    <property type="match status" value="1"/>
</dbReference>
<evidence type="ECO:0000313" key="2">
    <source>
        <dbReference type="EMBL" id="SCE82952.1"/>
    </source>
</evidence>
<dbReference type="GO" id="GO:0016747">
    <property type="term" value="F:acyltransferase activity, transferring groups other than amino-acyl groups"/>
    <property type="evidence" value="ECO:0007669"/>
    <property type="project" value="InterPro"/>
</dbReference>
<dbReference type="SUPFAM" id="SSF55729">
    <property type="entry name" value="Acyl-CoA N-acyltransferases (Nat)"/>
    <property type="match status" value="1"/>
</dbReference>
<evidence type="ECO:0000259" key="1">
    <source>
        <dbReference type="PROSITE" id="PS51186"/>
    </source>
</evidence>
<dbReference type="InterPro" id="IPR016181">
    <property type="entry name" value="Acyl_CoA_acyltransferase"/>
</dbReference>
<proteinExistence type="predicted"/>
<reference evidence="2 3" key="1">
    <citation type="submission" date="2016-06" db="EMBL/GenBank/DDBJ databases">
        <authorList>
            <person name="Kjaerup R.B."/>
            <person name="Dalgaard T.S."/>
            <person name="Juul-Madsen H.R."/>
        </authorList>
    </citation>
    <scope>NUCLEOTIDE SEQUENCE [LARGE SCALE GENOMIC DNA]</scope>
    <source>
        <strain evidence="2 3">DSM 43821</strain>
    </source>
</reference>
<dbReference type="EMBL" id="LT607410">
    <property type="protein sequence ID" value="SCE82952.1"/>
    <property type="molecule type" value="Genomic_DNA"/>
</dbReference>
<dbReference type="AlphaFoldDB" id="A0A1C4VG64"/>
<feature type="domain" description="N-acetyltransferase" evidence="1">
    <location>
        <begin position="190"/>
        <end position="323"/>
    </location>
</feature>
<protein>
    <submittedName>
        <fullName evidence="2">Acetyltransferase (GNAT) family protein</fullName>
    </submittedName>
</protein>
<organism evidence="2 3">
    <name type="scientific">Micromonospora purpureochromogenes</name>
    <dbReference type="NCBI Taxonomy" id="47872"/>
    <lineage>
        <taxon>Bacteria</taxon>
        <taxon>Bacillati</taxon>
        <taxon>Actinomycetota</taxon>
        <taxon>Actinomycetes</taxon>
        <taxon>Micromonosporales</taxon>
        <taxon>Micromonosporaceae</taxon>
        <taxon>Micromonospora</taxon>
    </lineage>
</organism>
<name>A0A1C4VG64_9ACTN</name>